<dbReference type="SUPFAM" id="SSF53659">
    <property type="entry name" value="Isocitrate/Isopropylmalate dehydrogenase-like"/>
    <property type="match status" value="1"/>
</dbReference>
<dbReference type="GO" id="GO:0051287">
    <property type="term" value="F:NAD binding"/>
    <property type="evidence" value="ECO:0007669"/>
    <property type="project" value="InterPro"/>
</dbReference>
<dbReference type="Proteomes" id="UP001150569">
    <property type="component" value="Unassembled WGS sequence"/>
</dbReference>
<dbReference type="CDD" id="cd01577">
    <property type="entry name" value="IPMI_Swivel"/>
    <property type="match status" value="1"/>
</dbReference>
<keyword evidence="16 18" id="KW-0100">Branched-chain amino acid biosynthesis</keyword>
<keyword evidence="15" id="KW-0456">Lyase</keyword>
<keyword evidence="13 18" id="KW-0520">NAD</keyword>
<keyword evidence="9" id="KW-0460">Magnesium</keyword>
<dbReference type="InterPro" id="IPR011827">
    <property type="entry name" value="LeuD_type2/HacB/DmdB"/>
</dbReference>
<keyword evidence="10 17" id="KW-0560">Oxidoreductase</keyword>
<comment type="cofactor">
    <cofactor evidence="1">
        <name>Mn(2+)</name>
        <dbReference type="ChEBI" id="CHEBI:29035"/>
    </cofactor>
</comment>
<evidence type="ECO:0000256" key="14">
    <source>
        <dbReference type="ARBA" id="ARBA00023211"/>
    </source>
</evidence>
<evidence type="ECO:0000256" key="11">
    <source>
        <dbReference type="ARBA" id="ARBA00023004"/>
    </source>
</evidence>
<keyword evidence="11" id="KW-0408">Iron</keyword>
<dbReference type="InterPro" id="IPR036008">
    <property type="entry name" value="Aconitase_4Fe-4S_dom"/>
</dbReference>
<sequence>MVAQGSPKVFKIAVLAGDGIGPDVTNEALRVLEFVAHKRADARNFRLAFKHVLAGGVAVDAHGHSCPPETLAAAQEADAVFLGAIGGPQWPRPIDPNDLSKGYGPRAEAGMLALRKILNIYANIRPVNFISKSLIESSPIKEDIVRGTEYIIVRELIGGVYFGERKEGDEDGHAYDTMPYSTEEIQRITRCAAQLALQSTPPMAIHSIDKANVLATSRLWRRVVTETIEKEFPTLQLDHHLVDSAAMHMIRNPKMLNGVILTENMFGDILSDEASVIPGSLGLLPSASLSELPEEGKLCRGLYEPIHGSAPDIAGQGIANPVGAILSAAMLLRYSMGLEAEANAVEQAVRKAIDNEVYNGYNVRTRDLGGSATTVEMGDAVLRALGPLLNGLNAADRDNVSMPRSLLFDRPASRRPMTICEKILAHNAVNLPAPGHVAPGDMICARVEWTVSSEASLVGMNKTYDAMGRPGINRNDRMWLAIDHTVDPRVMDQPRVQSIVKLSADFADETEVVDYYGPNYTIIHTEFYRERAQPGQIVIGADSHTCSAGALGALALGLGAADVVMPLVTGETWFKVPETLNIRFEGKPRFGVSGKDIILYVLGKLKRNTVAMERTVEFTGPGVRHMSCDTRFAVANMTTEFGGIAGVFEADEVTAAFISKRTNPEHKNSPLYFRADPDCEYAETYTINLDDVTPLVALYPSPDNVVPVTETLGMKLDGVFIGACTTAEEDLIMGALVLEAGLKAGKVAALGKRRVTPGSVPILAKLRRLGLLAVYEKAGYDIGAPGCSYCIAMAADRALDGEIWLSSQNRNFQNRMGPGSIANLASAATVAASSFDMTVTDPSELLGAIDRTRFQKMLELWLEKPVESVVVSEPNPAPHDEGPDASESSAPDTANPNVVESTALPKTIAGRIQRFGANVDTDQIIPAMHCGSFAEEELGRNCFILVRPEFRERVKEGRSIIVADEGFGSGSSREEAPRALRAAGVKAVIAKSFAFIYARNQPNMSLLGIVMKDPKFYELASEDAELSIDVPRRVVSVAGQEFPFTLSLMEERLLAGGGVTAMYDKYGSRLFRAAISDHPEKYAGCGRGKNAGGVKDEKLADSCDTATQAVLSW</sequence>
<dbReference type="SUPFAM" id="SSF53732">
    <property type="entry name" value="Aconitase iron-sulfur domain"/>
    <property type="match status" value="1"/>
</dbReference>
<evidence type="ECO:0000256" key="1">
    <source>
        <dbReference type="ARBA" id="ARBA00001936"/>
    </source>
</evidence>
<evidence type="ECO:0000256" key="6">
    <source>
        <dbReference type="ARBA" id="ARBA00022430"/>
    </source>
</evidence>
<evidence type="ECO:0000256" key="13">
    <source>
        <dbReference type="ARBA" id="ARBA00023027"/>
    </source>
</evidence>
<dbReference type="PANTHER" id="PTHR42979">
    <property type="entry name" value="3-ISOPROPYLMALATE DEHYDROGENASE"/>
    <property type="match status" value="1"/>
</dbReference>
<dbReference type="InterPro" id="IPR000573">
    <property type="entry name" value="AconitaseA/IPMdHydase_ssu_swvl"/>
</dbReference>
<evidence type="ECO:0000256" key="9">
    <source>
        <dbReference type="ARBA" id="ARBA00022842"/>
    </source>
</evidence>
<dbReference type="GO" id="GO:0000287">
    <property type="term" value="F:magnesium ion binding"/>
    <property type="evidence" value="ECO:0007669"/>
    <property type="project" value="InterPro"/>
</dbReference>
<dbReference type="InterPro" id="IPR001030">
    <property type="entry name" value="Acoase/IPM_deHydtase_lsu_aba"/>
</dbReference>
<keyword evidence="22" id="KW-1185">Reference proteome</keyword>
<dbReference type="GO" id="GO:0003862">
    <property type="term" value="F:3-isopropylmalate dehydrogenase activity"/>
    <property type="evidence" value="ECO:0007669"/>
    <property type="project" value="UniProtKB-EC"/>
</dbReference>
<dbReference type="InterPro" id="IPR033940">
    <property type="entry name" value="IPMI_Swivel"/>
</dbReference>
<proteinExistence type="inferred from homology"/>
<dbReference type="GO" id="GO:0051536">
    <property type="term" value="F:iron-sulfur cluster binding"/>
    <property type="evidence" value="ECO:0007669"/>
    <property type="project" value="UniProtKB-KW"/>
</dbReference>
<dbReference type="GO" id="GO:0005829">
    <property type="term" value="C:cytosol"/>
    <property type="evidence" value="ECO:0007669"/>
    <property type="project" value="TreeGrafter"/>
</dbReference>
<dbReference type="Pfam" id="PF00330">
    <property type="entry name" value="Aconitase"/>
    <property type="match status" value="1"/>
</dbReference>
<dbReference type="EC" id="1.1.1.85" evidence="5 18"/>
<reference evidence="21" key="1">
    <citation type="submission" date="2022-07" db="EMBL/GenBank/DDBJ databases">
        <title>Phylogenomic reconstructions and comparative analyses of Kickxellomycotina fungi.</title>
        <authorList>
            <person name="Reynolds N.K."/>
            <person name="Stajich J.E."/>
            <person name="Barry K."/>
            <person name="Grigoriev I.V."/>
            <person name="Crous P."/>
            <person name="Smith M.E."/>
        </authorList>
    </citation>
    <scope>NUCLEOTIDE SEQUENCE</scope>
    <source>
        <strain evidence="21">RSA 861</strain>
    </source>
</reference>
<dbReference type="PROSITE" id="PS00470">
    <property type="entry name" value="IDH_IMDH"/>
    <property type="match status" value="1"/>
</dbReference>
<accession>A0A9W8A776</accession>
<dbReference type="InterPro" id="IPR024084">
    <property type="entry name" value="IsoPropMal-DH-like_dom"/>
</dbReference>
<evidence type="ECO:0000256" key="12">
    <source>
        <dbReference type="ARBA" id="ARBA00023014"/>
    </source>
</evidence>
<dbReference type="Gene3D" id="3.30.499.10">
    <property type="entry name" value="Aconitase, domain 3"/>
    <property type="match status" value="2"/>
</dbReference>
<evidence type="ECO:0000256" key="10">
    <source>
        <dbReference type="ARBA" id="ARBA00023002"/>
    </source>
</evidence>
<dbReference type="GO" id="GO:0009098">
    <property type="term" value="P:L-leucine biosynthetic process"/>
    <property type="evidence" value="ECO:0007669"/>
    <property type="project" value="UniProtKB-KW"/>
</dbReference>
<evidence type="ECO:0000256" key="16">
    <source>
        <dbReference type="ARBA" id="ARBA00023304"/>
    </source>
</evidence>
<dbReference type="OrthoDB" id="419183at2759"/>
<dbReference type="NCBIfam" id="TIGR00169">
    <property type="entry name" value="leuB"/>
    <property type="match status" value="1"/>
</dbReference>
<dbReference type="NCBIfam" id="TIGR02087">
    <property type="entry name" value="LEUD_arch"/>
    <property type="match status" value="1"/>
</dbReference>
<evidence type="ECO:0000256" key="19">
    <source>
        <dbReference type="SAM" id="MobiDB-lite"/>
    </source>
</evidence>
<keyword evidence="6 18" id="KW-0432">Leucine biosynthesis</keyword>
<protein>
    <recommendedName>
        <fullName evidence="5 18">3-isopropylmalate dehydrogenase</fullName>
        <ecNumber evidence="5 18">1.1.1.85</ecNumber>
    </recommendedName>
</protein>
<evidence type="ECO:0000256" key="18">
    <source>
        <dbReference type="RuleBase" id="RU004445"/>
    </source>
</evidence>
<comment type="similarity">
    <text evidence="3 17">Belongs to the isocitrate and isopropylmalate dehydrogenases family.</text>
</comment>
<dbReference type="AlphaFoldDB" id="A0A9W8A776"/>
<comment type="function">
    <text evidence="18">Catalyzes the oxidation of 3-carboxy-2-hydroxy-4-methylpentanoate (3-isopropylmalate) to 3-carboxy-4-methyl-2-oxopentanoate. The product decarboxylates to 4-methyl-2 oxopentanoate.</text>
</comment>
<comment type="catalytic activity">
    <reaction evidence="18">
        <text>(2R,3S)-3-isopropylmalate + NAD(+) = 4-methyl-2-oxopentanoate + CO2 + NADH</text>
        <dbReference type="Rhea" id="RHEA:32271"/>
        <dbReference type="ChEBI" id="CHEBI:16526"/>
        <dbReference type="ChEBI" id="CHEBI:17865"/>
        <dbReference type="ChEBI" id="CHEBI:35121"/>
        <dbReference type="ChEBI" id="CHEBI:57540"/>
        <dbReference type="ChEBI" id="CHEBI:57945"/>
        <dbReference type="EC" id="1.1.1.85"/>
    </reaction>
</comment>
<comment type="cofactor">
    <cofactor evidence="18">
        <name>Mg(2+)</name>
        <dbReference type="ChEBI" id="CHEBI:18420"/>
    </cofactor>
    <cofactor evidence="18">
        <name>Mn(2+)</name>
        <dbReference type="ChEBI" id="CHEBI:29035"/>
    </cofactor>
    <text evidence="18">Binds 1 Mg(2+) or Mn(2+) ion per subunit.</text>
</comment>
<comment type="pathway">
    <text evidence="18">Amino-acid biosynthesis; L-leucine biosynthesis; L-leucine from 3-methyl-2-oxobutanoate: step 3/4.</text>
</comment>
<evidence type="ECO:0000313" key="22">
    <source>
        <dbReference type="Proteomes" id="UP001150569"/>
    </source>
</evidence>
<keyword evidence="14" id="KW-0464">Manganese</keyword>
<organism evidence="21 22">
    <name type="scientific">Tieghemiomyces parasiticus</name>
    <dbReference type="NCBI Taxonomy" id="78921"/>
    <lineage>
        <taxon>Eukaryota</taxon>
        <taxon>Fungi</taxon>
        <taxon>Fungi incertae sedis</taxon>
        <taxon>Zoopagomycota</taxon>
        <taxon>Kickxellomycotina</taxon>
        <taxon>Dimargaritomycetes</taxon>
        <taxon>Dimargaritales</taxon>
        <taxon>Dimargaritaceae</taxon>
        <taxon>Tieghemiomyces</taxon>
    </lineage>
</organism>
<keyword evidence="8 18" id="KW-0479">Metal-binding</keyword>
<dbReference type="InterPro" id="IPR015931">
    <property type="entry name" value="Acnase/IPM_dHydase_lsu_aba_1/3"/>
</dbReference>
<comment type="caution">
    <text evidence="21">The sequence shown here is derived from an EMBL/GenBank/DDBJ whole genome shotgun (WGS) entry which is preliminary data.</text>
</comment>
<dbReference type="SUPFAM" id="SSF52016">
    <property type="entry name" value="LeuD/IlvD-like"/>
    <property type="match status" value="1"/>
</dbReference>
<dbReference type="PRINTS" id="PR00415">
    <property type="entry name" value="ACONITASE"/>
</dbReference>
<evidence type="ECO:0000256" key="17">
    <source>
        <dbReference type="RuleBase" id="RU004443"/>
    </source>
</evidence>
<keyword evidence="12" id="KW-0411">Iron-sulfur</keyword>
<evidence type="ECO:0000256" key="3">
    <source>
        <dbReference type="ARBA" id="ARBA00007769"/>
    </source>
</evidence>
<comment type="similarity">
    <text evidence="2">Belongs to the aconitase/IPM isomerase family.</text>
</comment>
<evidence type="ECO:0000256" key="2">
    <source>
        <dbReference type="ARBA" id="ARBA00007185"/>
    </source>
</evidence>
<evidence type="ECO:0000313" key="21">
    <source>
        <dbReference type="EMBL" id="KAJ1925081.1"/>
    </source>
</evidence>
<dbReference type="Pfam" id="PF00694">
    <property type="entry name" value="Aconitase_C"/>
    <property type="match status" value="1"/>
</dbReference>
<feature type="domain" description="Isopropylmalate dehydrogenase-like" evidence="20">
    <location>
        <begin position="11"/>
        <end position="381"/>
    </location>
</feature>
<name>A0A9W8A776_9FUNG</name>
<evidence type="ECO:0000256" key="15">
    <source>
        <dbReference type="ARBA" id="ARBA00023239"/>
    </source>
</evidence>
<dbReference type="InterPro" id="IPR019818">
    <property type="entry name" value="IsoCit/isopropylmalate_DH_CS"/>
</dbReference>
<dbReference type="SMART" id="SM01329">
    <property type="entry name" value="Iso_dh"/>
    <property type="match status" value="1"/>
</dbReference>
<evidence type="ECO:0000259" key="20">
    <source>
        <dbReference type="SMART" id="SM01329"/>
    </source>
</evidence>
<dbReference type="EMBL" id="JANBPT010000240">
    <property type="protein sequence ID" value="KAJ1925081.1"/>
    <property type="molecule type" value="Genomic_DNA"/>
</dbReference>
<evidence type="ECO:0000256" key="8">
    <source>
        <dbReference type="ARBA" id="ARBA00022723"/>
    </source>
</evidence>
<gene>
    <name evidence="21" type="ORF">IWQ60_004793</name>
</gene>
<evidence type="ECO:0000256" key="7">
    <source>
        <dbReference type="ARBA" id="ARBA00022605"/>
    </source>
</evidence>
<keyword evidence="7" id="KW-0028">Amino-acid biosynthesis</keyword>
<dbReference type="InterPro" id="IPR004429">
    <property type="entry name" value="Isopropylmalate_DH"/>
</dbReference>
<feature type="region of interest" description="Disordered" evidence="19">
    <location>
        <begin position="871"/>
        <end position="898"/>
    </location>
</feature>
<dbReference type="Pfam" id="PF00180">
    <property type="entry name" value="Iso_dh"/>
    <property type="match status" value="1"/>
</dbReference>
<comment type="subunit">
    <text evidence="4 18">Homodimer.</text>
</comment>
<dbReference type="GO" id="GO:0016836">
    <property type="term" value="F:hydro-lyase activity"/>
    <property type="evidence" value="ECO:0007669"/>
    <property type="project" value="InterPro"/>
</dbReference>
<evidence type="ECO:0000256" key="5">
    <source>
        <dbReference type="ARBA" id="ARBA00013101"/>
    </source>
</evidence>
<dbReference type="InterPro" id="IPR015928">
    <property type="entry name" value="Aconitase/3IPM_dehydase_swvl"/>
</dbReference>
<feature type="compositionally biased region" description="Polar residues" evidence="19">
    <location>
        <begin position="886"/>
        <end position="898"/>
    </location>
</feature>
<evidence type="ECO:0000256" key="4">
    <source>
        <dbReference type="ARBA" id="ARBA00011738"/>
    </source>
</evidence>
<dbReference type="Gene3D" id="3.40.718.10">
    <property type="entry name" value="Isopropylmalate Dehydrogenase"/>
    <property type="match status" value="1"/>
</dbReference>
<dbReference type="FunFam" id="3.40.718.10:FF:000006">
    <property type="entry name" value="3-isopropylmalate dehydrogenase"/>
    <property type="match status" value="1"/>
</dbReference>
<dbReference type="PANTHER" id="PTHR42979:SF1">
    <property type="entry name" value="3-ISOPROPYLMALATE DEHYDROGENASE"/>
    <property type="match status" value="1"/>
</dbReference>
<dbReference type="Gene3D" id="3.20.19.10">
    <property type="entry name" value="Aconitase, domain 4"/>
    <property type="match status" value="1"/>
</dbReference>